<evidence type="ECO:0000313" key="1">
    <source>
        <dbReference type="EMBL" id="SVC17415.1"/>
    </source>
</evidence>
<accession>A0A382K0S5</accession>
<name>A0A382K0S5_9ZZZZ</name>
<organism evidence="1">
    <name type="scientific">marine metagenome</name>
    <dbReference type="NCBI Taxonomy" id="408172"/>
    <lineage>
        <taxon>unclassified sequences</taxon>
        <taxon>metagenomes</taxon>
        <taxon>ecological metagenomes</taxon>
    </lineage>
</organism>
<dbReference type="EMBL" id="UINC01077362">
    <property type="protein sequence ID" value="SVC17415.1"/>
    <property type="molecule type" value="Genomic_DNA"/>
</dbReference>
<sequence>MQTIKIGYDTYNASHKKELASLFQYNEHLNLFNPIVNPSTANEKYFYPIYFPWDNEPTISKTVVNDIKDGRCKLVIDYITESECYNKDDYYVVYPELDDYDAYPESRNFHKKVSSMLENNNLDWDFVFIDCNPFNEIKYDNCIYLNRWMYECYTHLAFKNERQHDFSSFNRRVTKSRLKICENLNNKNALWSCGAVDDQEWYKEFKDLFHLLPKTVDGEFTEFGQAMPISDWMIPSSYIHIINETFTFYNENCLFLTEKTFDCMNARTPFLLVGQPFSLKHLQDLGFKTFSEFWDESYDEIINTRDRVNKILEVIDELGKRNIKEVFNSTKPILEHNREVLKTYNLQRNMILYNKLSNLGFI</sequence>
<dbReference type="AlphaFoldDB" id="A0A382K0S5"/>
<protein>
    <submittedName>
        <fullName evidence="1">Uncharacterized protein</fullName>
    </submittedName>
</protein>
<proteinExistence type="predicted"/>
<gene>
    <name evidence="1" type="ORF">METZ01_LOCUS270269</name>
</gene>
<reference evidence="1" key="1">
    <citation type="submission" date="2018-05" db="EMBL/GenBank/DDBJ databases">
        <authorList>
            <person name="Lanie J.A."/>
            <person name="Ng W.-L."/>
            <person name="Kazmierczak K.M."/>
            <person name="Andrzejewski T.M."/>
            <person name="Davidsen T.M."/>
            <person name="Wayne K.J."/>
            <person name="Tettelin H."/>
            <person name="Glass J.I."/>
            <person name="Rusch D."/>
            <person name="Podicherti R."/>
            <person name="Tsui H.-C.T."/>
            <person name="Winkler M.E."/>
        </authorList>
    </citation>
    <scope>NUCLEOTIDE SEQUENCE</scope>
</reference>